<dbReference type="AlphaFoldDB" id="A0AAQ3Q767"/>
<dbReference type="Proteomes" id="UP001327560">
    <property type="component" value="Chromosome 2"/>
</dbReference>
<keyword evidence="3" id="KW-1185">Reference proteome</keyword>
<organism evidence="2 3">
    <name type="scientific">Canna indica</name>
    <name type="common">Indian-shot</name>
    <dbReference type="NCBI Taxonomy" id="4628"/>
    <lineage>
        <taxon>Eukaryota</taxon>
        <taxon>Viridiplantae</taxon>
        <taxon>Streptophyta</taxon>
        <taxon>Embryophyta</taxon>
        <taxon>Tracheophyta</taxon>
        <taxon>Spermatophyta</taxon>
        <taxon>Magnoliopsida</taxon>
        <taxon>Liliopsida</taxon>
        <taxon>Zingiberales</taxon>
        <taxon>Cannaceae</taxon>
        <taxon>Canna</taxon>
    </lineage>
</organism>
<dbReference type="InterPro" id="IPR029058">
    <property type="entry name" value="AB_hydrolase_fold"/>
</dbReference>
<evidence type="ECO:0000313" key="2">
    <source>
        <dbReference type="EMBL" id="WOK98527.1"/>
    </source>
</evidence>
<dbReference type="Gene3D" id="3.40.50.1820">
    <property type="entry name" value="alpha/beta hydrolase"/>
    <property type="match status" value="1"/>
</dbReference>
<protein>
    <submittedName>
        <fullName evidence="2">GDSL esterase/lipase</fullName>
    </submittedName>
</protein>
<evidence type="ECO:0000256" key="1">
    <source>
        <dbReference type="SAM" id="MobiDB-lite"/>
    </source>
</evidence>
<dbReference type="EMBL" id="CP136891">
    <property type="protein sequence ID" value="WOK98527.1"/>
    <property type="molecule type" value="Genomic_DNA"/>
</dbReference>
<proteinExistence type="predicted"/>
<sequence>MSFRLMAKGSSEVVNGGGEGEERKKNEAAAVTAHPYDFHVCGPRKISSPNWRDLIRSSWKDPNYKRMAIACFIQAVYLLELDRQEKRTAENGLAPKWWHTFKYKLTQTLVDERDGSIYGAVLEWDQFAAFSEFILMRPAGAPRAVLALRGTLLKSPTIRRDLVDDLRFLAWESLKGSVRFHGALEALNKMVERFGSKNVCVGGHSLGAGFALQVGKALAKQGIFVECHIFNPPSVSLAMSIKSVGEKAGFLWKRIKDSLPSKAEASLDAKDKATVNAEKTFCSETKKWMPHLYVNNSDYICCYYTDTAGNAVATDVSPNKDNIVNGQGEPMAKLFVMSKGPQKFLEAHGLEQWWCDEMELQQALHNSKLINMQLRSLYTAPPSGKS</sequence>
<dbReference type="PANTHER" id="PTHR31479">
    <property type="entry name" value="ALPHA/BETA-HYDROLASES SUPERFAMILY PROTEIN"/>
    <property type="match status" value="1"/>
</dbReference>
<evidence type="ECO:0000313" key="3">
    <source>
        <dbReference type="Proteomes" id="UP001327560"/>
    </source>
</evidence>
<feature type="region of interest" description="Disordered" evidence="1">
    <location>
        <begin position="1"/>
        <end position="26"/>
    </location>
</feature>
<gene>
    <name evidence="2" type="ORF">Cni_G07239</name>
</gene>
<dbReference type="SUPFAM" id="SSF53474">
    <property type="entry name" value="alpha/beta-Hydrolases"/>
    <property type="match status" value="1"/>
</dbReference>
<accession>A0AAQ3Q767</accession>
<reference evidence="2 3" key="1">
    <citation type="submission" date="2023-10" db="EMBL/GenBank/DDBJ databases">
        <title>Chromosome-scale genome assembly provides insights into flower coloration mechanisms of Canna indica.</title>
        <authorList>
            <person name="Li C."/>
        </authorList>
    </citation>
    <scope>NUCLEOTIDE SEQUENCE [LARGE SCALE GENOMIC DNA]</scope>
    <source>
        <tissue evidence="2">Flower</tissue>
    </source>
</reference>
<name>A0AAQ3Q767_9LILI</name>
<dbReference type="PANTHER" id="PTHR31479:SF40">
    <property type="entry name" value="OS01G0751600 PROTEIN"/>
    <property type="match status" value="1"/>
</dbReference>